<dbReference type="InterPro" id="IPR008207">
    <property type="entry name" value="Sig_transdc_His_kin_Hpt_dom"/>
</dbReference>
<dbReference type="PROSITE" id="PS50894">
    <property type="entry name" value="HPT"/>
    <property type="match status" value="1"/>
</dbReference>
<evidence type="ECO:0000256" key="1">
    <source>
        <dbReference type="ARBA" id="ARBA00000085"/>
    </source>
</evidence>
<keyword evidence="4" id="KW-0808">Transferase</keyword>
<evidence type="ECO:0000259" key="10">
    <source>
        <dbReference type="PROSITE" id="PS50894"/>
    </source>
</evidence>
<dbReference type="RefSeq" id="WP_167635794.1">
    <property type="nucleotide sequence ID" value="NZ_JAATOP010000001.1"/>
</dbReference>
<dbReference type="PROSITE" id="PS50851">
    <property type="entry name" value="CHEW"/>
    <property type="match status" value="1"/>
</dbReference>
<dbReference type="SUPFAM" id="SSF47226">
    <property type="entry name" value="Histidine-containing phosphotransfer domain, HPT domain"/>
    <property type="match status" value="1"/>
</dbReference>
<keyword evidence="3 7" id="KW-0597">Phosphoprotein</keyword>
<evidence type="ECO:0000256" key="2">
    <source>
        <dbReference type="ARBA" id="ARBA00012438"/>
    </source>
</evidence>
<dbReference type="SMART" id="SM00260">
    <property type="entry name" value="CheW"/>
    <property type="match status" value="1"/>
</dbReference>
<evidence type="ECO:0000256" key="3">
    <source>
        <dbReference type="ARBA" id="ARBA00022553"/>
    </source>
</evidence>
<dbReference type="InterPro" id="IPR036061">
    <property type="entry name" value="CheW-like_dom_sf"/>
</dbReference>
<evidence type="ECO:0000313" key="11">
    <source>
        <dbReference type="EMBL" id="NIY70900.1"/>
    </source>
</evidence>
<feature type="region of interest" description="Disordered" evidence="8">
    <location>
        <begin position="234"/>
        <end position="264"/>
    </location>
</feature>
<dbReference type="EMBL" id="JAATOP010000001">
    <property type="protein sequence ID" value="NIY70900.1"/>
    <property type="molecule type" value="Genomic_DNA"/>
</dbReference>
<dbReference type="PANTHER" id="PTHR43395">
    <property type="entry name" value="SENSOR HISTIDINE KINASE CHEA"/>
    <property type="match status" value="1"/>
</dbReference>
<keyword evidence="6" id="KW-0902">Two-component regulatory system</keyword>
<dbReference type="InterPro" id="IPR036641">
    <property type="entry name" value="HPT_dom_sf"/>
</dbReference>
<dbReference type="SMART" id="SM00073">
    <property type="entry name" value="HPT"/>
    <property type="match status" value="1"/>
</dbReference>
<dbReference type="CDD" id="cd00088">
    <property type="entry name" value="HPT"/>
    <property type="match status" value="1"/>
</dbReference>
<evidence type="ECO:0000256" key="5">
    <source>
        <dbReference type="ARBA" id="ARBA00022777"/>
    </source>
</evidence>
<feature type="compositionally biased region" description="Low complexity" evidence="8">
    <location>
        <begin position="146"/>
        <end position="158"/>
    </location>
</feature>
<protein>
    <recommendedName>
        <fullName evidence="2">histidine kinase</fullName>
        <ecNumber evidence="2">2.7.13.3</ecNumber>
    </recommendedName>
</protein>
<dbReference type="Proteomes" id="UP000709466">
    <property type="component" value="Unassembled WGS sequence"/>
</dbReference>
<dbReference type="EC" id="2.7.13.3" evidence="2"/>
<feature type="region of interest" description="Disordered" evidence="8">
    <location>
        <begin position="714"/>
        <end position="739"/>
    </location>
</feature>
<accession>A0ABX0VU21</accession>
<dbReference type="InterPro" id="IPR002545">
    <property type="entry name" value="CheW-lke_dom"/>
</dbReference>
<evidence type="ECO:0000256" key="8">
    <source>
        <dbReference type="SAM" id="MobiDB-lite"/>
    </source>
</evidence>
<dbReference type="InterPro" id="IPR051315">
    <property type="entry name" value="Bact_Chemotaxis_CheA"/>
</dbReference>
<dbReference type="Gene3D" id="2.30.30.40">
    <property type="entry name" value="SH3 Domains"/>
    <property type="match status" value="1"/>
</dbReference>
<evidence type="ECO:0000256" key="6">
    <source>
        <dbReference type="ARBA" id="ARBA00023012"/>
    </source>
</evidence>
<feature type="region of interest" description="Disordered" evidence="8">
    <location>
        <begin position="132"/>
        <end position="186"/>
    </location>
</feature>
<feature type="compositionally biased region" description="Acidic residues" evidence="8">
    <location>
        <begin position="159"/>
        <end position="176"/>
    </location>
</feature>
<evidence type="ECO:0000259" key="9">
    <source>
        <dbReference type="PROSITE" id="PS50851"/>
    </source>
</evidence>
<dbReference type="Pfam" id="PF01584">
    <property type="entry name" value="CheW"/>
    <property type="match status" value="1"/>
</dbReference>
<evidence type="ECO:0000256" key="7">
    <source>
        <dbReference type="PROSITE-ProRule" id="PRU00110"/>
    </source>
</evidence>
<dbReference type="Gene3D" id="1.20.120.160">
    <property type="entry name" value="HPT domain"/>
    <property type="match status" value="1"/>
</dbReference>
<feature type="compositionally biased region" description="Low complexity" evidence="8">
    <location>
        <begin position="248"/>
        <end position="257"/>
    </location>
</feature>
<feature type="modified residue" description="Phosphohistidine" evidence="7">
    <location>
        <position position="50"/>
    </location>
</feature>
<dbReference type="PANTHER" id="PTHR43395:SF8">
    <property type="entry name" value="HISTIDINE KINASE"/>
    <property type="match status" value="1"/>
</dbReference>
<evidence type="ECO:0000256" key="4">
    <source>
        <dbReference type="ARBA" id="ARBA00022679"/>
    </source>
</evidence>
<organism evidence="11 12">
    <name type="scientific">Marivivens donghaensis</name>
    <dbReference type="NCBI Taxonomy" id="1699413"/>
    <lineage>
        <taxon>Bacteria</taxon>
        <taxon>Pseudomonadati</taxon>
        <taxon>Pseudomonadota</taxon>
        <taxon>Alphaproteobacteria</taxon>
        <taxon>Rhodobacterales</taxon>
        <taxon>Paracoccaceae</taxon>
        <taxon>Marivivens group</taxon>
        <taxon>Marivivens</taxon>
    </lineage>
</organism>
<keyword evidence="12" id="KW-1185">Reference proteome</keyword>
<feature type="domain" description="HPt" evidence="10">
    <location>
        <begin position="1"/>
        <end position="107"/>
    </location>
</feature>
<proteinExistence type="predicted"/>
<feature type="compositionally biased region" description="Basic and acidic residues" evidence="8">
    <location>
        <begin position="714"/>
        <end position="725"/>
    </location>
</feature>
<evidence type="ECO:0000313" key="12">
    <source>
        <dbReference type="Proteomes" id="UP000709466"/>
    </source>
</evidence>
<dbReference type="Pfam" id="PF01627">
    <property type="entry name" value="Hpt"/>
    <property type="match status" value="1"/>
</dbReference>
<dbReference type="SUPFAM" id="SSF50341">
    <property type="entry name" value="CheW-like"/>
    <property type="match status" value="1"/>
</dbReference>
<feature type="domain" description="CheW-like" evidence="9">
    <location>
        <begin position="960"/>
        <end position="1100"/>
    </location>
</feature>
<reference evidence="11 12" key="1">
    <citation type="submission" date="2020-03" db="EMBL/GenBank/DDBJ databases">
        <title>Bacterial isolates of synthetic phycosphere.</title>
        <authorList>
            <person name="Fu H."/>
            <person name="Moran M.A."/>
        </authorList>
    </citation>
    <scope>NUCLEOTIDE SEQUENCE [LARGE SCALE GENOMIC DNA]</scope>
    <source>
        <strain evidence="11 12">HF1</strain>
    </source>
</reference>
<comment type="catalytic activity">
    <reaction evidence="1">
        <text>ATP + protein L-histidine = ADP + protein N-phospho-L-histidine.</text>
        <dbReference type="EC" id="2.7.13.3"/>
    </reaction>
</comment>
<sequence>MSDEMDEIWALYLDDGTQSLDQMEAALLALQDGDAATAGEHVSALFRAVHTFKGNSRVLGLAVVESRAHYSEDLIGLVRDDGVPLDEEIIDILLLASDVLRDMLEQTSASRSDVDPASSEDLMQQLKSKIARCKGEDEPTGEEPAAEAPAAEEPVAEAPAEEAPAEETVAEAEPEEPAAPASKMPDISDAMASLGDVDSNFGDDDFFEDEAAQTDDLNDTVADVPDVADPVVAEEPAPEPVAEEPAAEEPVAAAPAAPSTPKRLIDDPTYKDIFRGMADGALTKFRQYMGDYAGDVSGTYALAKRQADDLHHAAGQMGLNNWCDVLKLFMDQPEADADTGVEQIAALVLKIEELTILDLSDEPQPIAAPAEGEETFFDRLKDVLHNLAKVALDWTTGDAPEVSSYADDVKFVIGLADERGLVRVADAAKRLTEVNSAKAFRSAELRLYEELAAVERVLTEEAAASSVSPSELLRHWCAEHAFDTLSAVDHALEGIKTGENVDEQYSAFARQMRLVFHACEYHKLGTAGQLAMSLIDLFGRVQTSGIGLDGILMHIARGFIDTIELVFDALEQGEIPDTQNLAILFEQASTAAFSQEGVLTATAIERRLQLPDEFHRVLSPDSVRTASKAIEAGHHFYVIRTDINNDENLAERFLEWISGDNVESITNVTVFRDAETLFDFLVSTPMDNASVITALTEMDPSGKYLELLHTLEDQQREDGPSDKPASKNADQPIGQGPGLSSEMLEAISEVAASQAMVNHMLSDLAETGLAESIEVALRVADQNPAQSRDMVRKIVGDFSARLQETVQVESQLVGQLAHLQEQTVAIRSRPLELLIRPLEALVETLSRRNRGQASMTSSGGEMSIDVTLMEHLRKMLRTMLTDRLSAGDDVAPNAIHMAFQRDDERVLVTIDDDGKSADTANLEAELAPMLKATSAELRKIVLPGNKGLRFHISMPLSMVVLEGMVVGVGGIRYVIPVDTIQTIIQPQPKALRPISAANGRVMLRMEDGSMVSVHHLNDTSIGALKEEDENGQRRVFVVLGVGERRLAIPVDDLLGQQLVLLRPLRGVLRQMRNLNGIALLAGGEVGMVLSTNSLLSDASEAA</sequence>
<name>A0ABX0VU21_9RHOB</name>
<keyword evidence="5" id="KW-0418">Kinase</keyword>
<gene>
    <name evidence="11" type="ORF">HCZ30_00455</name>
</gene>
<comment type="caution">
    <text evidence="11">The sequence shown here is derived from an EMBL/GenBank/DDBJ whole genome shotgun (WGS) entry which is preliminary data.</text>
</comment>